<gene>
    <name evidence="1" type="ORF">elemo79Aphanotate_41</name>
</gene>
<evidence type="ECO:0000313" key="2">
    <source>
        <dbReference type="Proteomes" id="UP000510645"/>
    </source>
</evidence>
<keyword evidence="2" id="KW-1185">Reference proteome</keyword>
<evidence type="ECO:0000313" key="1">
    <source>
        <dbReference type="EMBL" id="QLF85235.1"/>
    </source>
</evidence>
<dbReference type="Proteomes" id="UP000510645">
    <property type="component" value="Segment"/>
</dbReference>
<protein>
    <submittedName>
        <fullName evidence="1">Uncharacterized protein</fullName>
    </submittedName>
</protein>
<dbReference type="EMBL" id="MT497017">
    <property type="protein sequence ID" value="QLF85235.1"/>
    <property type="molecule type" value="Genomic_DNA"/>
</dbReference>
<accession>A0A7D5JJH5</accession>
<reference evidence="1 2" key="1">
    <citation type="submission" date="2020-05" db="EMBL/GenBank/DDBJ databases">
        <title>Genomics and ecology of novel Flavobacterium phages from the Baltic Sea.</title>
        <authorList>
            <person name="Hoetzinger M."/>
            <person name="Nilsson E."/>
            <person name="Holmfeldt K."/>
        </authorList>
    </citation>
    <scope>NUCLEOTIDE SEQUENCE [LARGE SCALE GENOMIC DNA]</scope>
</reference>
<organism evidence="1 2">
    <name type="scientific">Flavobacterium phage vB_FspP_elemoA_7-9A</name>
    <dbReference type="NCBI Taxonomy" id="2743781"/>
    <lineage>
        <taxon>Viruses</taxon>
        <taxon>Duplodnaviria</taxon>
        <taxon>Heunggongvirae</taxon>
        <taxon>Uroviricota</taxon>
        <taxon>Caudoviricetes</taxon>
        <taxon>Elemovirus</taxon>
        <taxon>Elemovirus elemoA</taxon>
    </lineage>
</organism>
<proteinExistence type="predicted"/>
<sequence length="98" mass="11499">MEFTNEFKSTRSGFNHTSKLWSSNGELLAVSVCKYINRTWESYAFQSSMKSAVNQAIENQVQKEKQLQRITRLTKSKRLEIELYSLIINELKTLYKTL</sequence>
<name>A0A7D5JJH5_9CAUD</name>